<name>A0AAP3ENJ0_ECOLX</name>
<evidence type="ECO:0000313" key="2">
    <source>
        <dbReference type="EMBL" id="MCV5626650.1"/>
    </source>
</evidence>
<gene>
    <name evidence="2" type="ORF">OFN31_34040</name>
</gene>
<reference evidence="2" key="1">
    <citation type="submission" date="2023-06" db="EMBL/GenBank/DDBJ databases">
        <title>Deciphering the underlying mechanisms mediating the transmission of blaNDM gene from human to animals in China.</title>
        <authorList>
            <person name="Chen K."/>
            <person name="Chen S."/>
        </authorList>
    </citation>
    <scope>NUCLEOTIDE SEQUENCE</scope>
    <source>
        <strain evidence="2">1199</strain>
    </source>
</reference>
<feature type="non-terminal residue" evidence="2">
    <location>
        <position position="1"/>
    </location>
</feature>
<dbReference type="EMBL" id="JAOVKC010001826">
    <property type="protein sequence ID" value="MCV5626650.1"/>
    <property type="molecule type" value="Genomic_DNA"/>
</dbReference>
<organism evidence="2 3">
    <name type="scientific">Escherichia coli</name>
    <dbReference type="NCBI Taxonomy" id="562"/>
    <lineage>
        <taxon>Bacteria</taxon>
        <taxon>Pseudomonadati</taxon>
        <taxon>Pseudomonadota</taxon>
        <taxon>Gammaproteobacteria</taxon>
        <taxon>Enterobacterales</taxon>
        <taxon>Enterobacteriaceae</taxon>
        <taxon>Escherichia</taxon>
    </lineage>
</organism>
<feature type="region of interest" description="Disordered" evidence="1">
    <location>
        <begin position="1"/>
        <end position="29"/>
    </location>
</feature>
<protein>
    <submittedName>
        <fullName evidence="2">3-hydroxy-fatty acyl-ACP dehydratase</fullName>
    </submittedName>
</protein>
<evidence type="ECO:0000313" key="3">
    <source>
        <dbReference type="Proteomes" id="UP001208624"/>
    </source>
</evidence>
<dbReference type="AlphaFoldDB" id="A0AAP3ENJ0"/>
<proteinExistence type="predicted"/>
<sequence>INDGEATGRINTFQPTAEELTTLFQQGAS</sequence>
<comment type="caution">
    <text evidence="2">The sequence shown here is derived from an EMBL/GenBank/DDBJ whole genome shotgun (WGS) entry which is preliminary data.</text>
</comment>
<dbReference type="Proteomes" id="UP001208624">
    <property type="component" value="Unassembled WGS sequence"/>
</dbReference>
<evidence type="ECO:0000256" key="1">
    <source>
        <dbReference type="SAM" id="MobiDB-lite"/>
    </source>
</evidence>
<accession>A0AAP3ENJ0</accession>